<accession>A0AAE0F970</accession>
<gene>
    <name evidence="1" type="ORF">CYMTET_35416</name>
</gene>
<reference evidence="1 2" key="1">
    <citation type="journal article" date="2015" name="Genome Biol. Evol.">
        <title>Comparative Genomics of a Bacterivorous Green Alga Reveals Evolutionary Causalities and Consequences of Phago-Mixotrophic Mode of Nutrition.</title>
        <authorList>
            <person name="Burns J.A."/>
            <person name="Paasch A."/>
            <person name="Narechania A."/>
            <person name="Kim E."/>
        </authorList>
    </citation>
    <scope>NUCLEOTIDE SEQUENCE [LARGE SCALE GENOMIC DNA]</scope>
    <source>
        <strain evidence="1 2">PLY_AMNH</strain>
    </source>
</reference>
<dbReference type="AlphaFoldDB" id="A0AAE0F970"/>
<dbReference type="Gene3D" id="2.40.100.10">
    <property type="entry name" value="Cyclophilin-like"/>
    <property type="match status" value="1"/>
</dbReference>
<evidence type="ECO:0000313" key="2">
    <source>
        <dbReference type="Proteomes" id="UP001190700"/>
    </source>
</evidence>
<protein>
    <submittedName>
        <fullName evidence="1">Uncharacterized protein</fullName>
    </submittedName>
</protein>
<dbReference type="PANTHER" id="PTHR46873:SF1">
    <property type="entry name" value="EXPRESSED PROTEIN"/>
    <property type="match status" value="1"/>
</dbReference>
<dbReference type="InterPro" id="IPR029000">
    <property type="entry name" value="Cyclophilin-like_dom_sf"/>
</dbReference>
<name>A0AAE0F970_9CHLO</name>
<dbReference type="SUPFAM" id="SSF50891">
    <property type="entry name" value="Cyclophilin-like"/>
    <property type="match status" value="1"/>
</dbReference>
<dbReference type="Proteomes" id="UP001190700">
    <property type="component" value="Unassembled WGS sequence"/>
</dbReference>
<sequence length="162" mass="17479">MDMEFSGDWNMCWLKRAEDPRKPAMQALGTWVPWTSGAILKDFDDGTPRLTVDDSISVVALHTPSGDMRIHLRPDWSSSSVAYVRQVAAQDLCTVQCGFYRSEPGFLVQGGMRALIPPNNETSPGPVMEQGMVAWAGGSSGEGLAHTPPPCCSARAAANALR</sequence>
<keyword evidence="2" id="KW-1185">Reference proteome</keyword>
<organism evidence="1 2">
    <name type="scientific">Cymbomonas tetramitiformis</name>
    <dbReference type="NCBI Taxonomy" id="36881"/>
    <lineage>
        <taxon>Eukaryota</taxon>
        <taxon>Viridiplantae</taxon>
        <taxon>Chlorophyta</taxon>
        <taxon>Pyramimonadophyceae</taxon>
        <taxon>Pyramimonadales</taxon>
        <taxon>Pyramimonadaceae</taxon>
        <taxon>Cymbomonas</taxon>
    </lineage>
</organism>
<comment type="caution">
    <text evidence="1">The sequence shown here is derived from an EMBL/GenBank/DDBJ whole genome shotgun (WGS) entry which is preliminary data.</text>
</comment>
<evidence type="ECO:0000313" key="1">
    <source>
        <dbReference type="EMBL" id="KAK3255398.1"/>
    </source>
</evidence>
<proteinExistence type="predicted"/>
<dbReference type="PANTHER" id="PTHR46873">
    <property type="entry name" value="EXPRESSED PROTEIN"/>
    <property type="match status" value="1"/>
</dbReference>
<dbReference type="EMBL" id="LGRX02022658">
    <property type="protein sequence ID" value="KAK3255398.1"/>
    <property type="molecule type" value="Genomic_DNA"/>
</dbReference>